<dbReference type="Proteomes" id="UP000886501">
    <property type="component" value="Unassembled WGS sequence"/>
</dbReference>
<keyword evidence="2" id="KW-1185">Reference proteome</keyword>
<proteinExistence type="predicted"/>
<gene>
    <name evidence="1" type="ORF">BDM02DRAFT_3168441</name>
</gene>
<name>A0ACB6ZFM8_THEGA</name>
<protein>
    <submittedName>
        <fullName evidence="1">Uncharacterized protein</fullName>
    </submittedName>
</protein>
<evidence type="ECO:0000313" key="1">
    <source>
        <dbReference type="EMBL" id="KAF9648392.1"/>
    </source>
</evidence>
<reference evidence="1" key="2">
    <citation type="journal article" date="2020" name="Nat. Commun.">
        <title>Large-scale genome sequencing of mycorrhizal fungi provides insights into the early evolution of symbiotic traits.</title>
        <authorList>
            <person name="Miyauchi S."/>
            <person name="Kiss E."/>
            <person name="Kuo A."/>
            <person name="Drula E."/>
            <person name="Kohler A."/>
            <person name="Sanchez-Garcia M."/>
            <person name="Morin E."/>
            <person name="Andreopoulos B."/>
            <person name="Barry K.W."/>
            <person name="Bonito G."/>
            <person name="Buee M."/>
            <person name="Carver A."/>
            <person name="Chen C."/>
            <person name="Cichocki N."/>
            <person name="Clum A."/>
            <person name="Culley D."/>
            <person name="Crous P.W."/>
            <person name="Fauchery L."/>
            <person name="Girlanda M."/>
            <person name="Hayes R.D."/>
            <person name="Keri Z."/>
            <person name="LaButti K."/>
            <person name="Lipzen A."/>
            <person name="Lombard V."/>
            <person name="Magnuson J."/>
            <person name="Maillard F."/>
            <person name="Murat C."/>
            <person name="Nolan M."/>
            <person name="Ohm R.A."/>
            <person name="Pangilinan J."/>
            <person name="Pereira M.F."/>
            <person name="Perotto S."/>
            <person name="Peter M."/>
            <person name="Pfister S."/>
            <person name="Riley R."/>
            <person name="Sitrit Y."/>
            <person name="Stielow J.B."/>
            <person name="Szollosi G."/>
            <person name="Zifcakova L."/>
            <person name="Stursova M."/>
            <person name="Spatafora J.W."/>
            <person name="Tedersoo L."/>
            <person name="Vaario L.M."/>
            <person name="Yamada A."/>
            <person name="Yan M."/>
            <person name="Wang P."/>
            <person name="Xu J."/>
            <person name="Bruns T."/>
            <person name="Baldrian P."/>
            <person name="Vilgalys R."/>
            <person name="Dunand C."/>
            <person name="Henrissat B."/>
            <person name="Grigoriev I.V."/>
            <person name="Hibbett D."/>
            <person name="Nagy L.G."/>
            <person name="Martin F.M."/>
        </authorList>
    </citation>
    <scope>NUCLEOTIDE SEQUENCE</scope>
    <source>
        <strain evidence="1">P2</strain>
    </source>
</reference>
<organism evidence="1 2">
    <name type="scientific">Thelephora ganbajun</name>
    <name type="common">Ganba fungus</name>
    <dbReference type="NCBI Taxonomy" id="370292"/>
    <lineage>
        <taxon>Eukaryota</taxon>
        <taxon>Fungi</taxon>
        <taxon>Dikarya</taxon>
        <taxon>Basidiomycota</taxon>
        <taxon>Agaricomycotina</taxon>
        <taxon>Agaricomycetes</taxon>
        <taxon>Thelephorales</taxon>
        <taxon>Thelephoraceae</taxon>
        <taxon>Thelephora</taxon>
    </lineage>
</organism>
<reference evidence="1" key="1">
    <citation type="submission" date="2019-10" db="EMBL/GenBank/DDBJ databases">
        <authorList>
            <consortium name="DOE Joint Genome Institute"/>
            <person name="Kuo A."/>
            <person name="Miyauchi S."/>
            <person name="Kiss E."/>
            <person name="Drula E."/>
            <person name="Kohler A."/>
            <person name="Sanchez-Garcia M."/>
            <person name="Andreopoulos B."/>
            <person name="Barry K.W."/>
            <person name="Bonito G."/>
            <person name="Buee M."/>
            <person name="Carver A."/>
            <person name="Chen C."/>
            <person name="Cichocki N."/>
            <person name="Clum A."/>
            <person name="Culley D."/>
            <person name="Crous P.W."/>
            <person name="Fauchery L."/>
            <person name="Girlanda M."/>
            <person name="Hayes R."/>
            <person name="Keri Z."/>
            <person name="Labutti K."/>
            <person name="Lipzen A."/>
            <person name="Lombard V."/>
            <person name="Magnuson J."/>
            <person name="Maillard F."/>
            <person name="Morin E."/>
            <person name="Murat C."/>
            <person name="Nolan M."/>
            <person name="Ohm R."/>
            <person name="Pangilinan J."/>
            <person name="Pereira M."/>
            <person name="Perotto S."/>
            <person name="Peter M."/>
            <person name="Riley R."/>
            <person name="Sitrit Y."/>
            <person name="Stielow B."/>
            <person name="Szollosi G."/>
            <person name="Zifcakova L."/>
            <person name="Stursova M."/>
            <person name="Spatafora J.W."/>
            <person name="Tedersoo L."/>
            <person name="Vaario L.-M."/>
            <person name="Yamada A."/>
            <person name="Yan M."/>
            <person name="Wang P."/>
            <person name="Xu J."/>
            <person name="Bruns T."/>
            <person name="Baldrian P."/>
            <person name="Vilgalys R."/>
            <person name="Henrissat B."/>
            <person name="Grigoriev I.V."/>
            <person name="Hibbett D."/>
            <person name="Nagy L.G."/>
            <person name="Martin F.M."/>
        </authorList>
    </citation>
    <scope>NUCLEOTIDE SEQUENCE</scope>
    <source>
        <strain evidence="1">P2</strain>
    </source>
</reference>
<accession>A0ACB6ZFM8</accession>
<comment type="caution">
    <text evidence="1">The sequence shown here is derived from an EMBL/GenBank/DDBJ whole genome shotgun (WGS) entry which is preliminary data.</text>
</comment>
<dbReference type="EMBL" id="MU118014">
    <property type="protein sequence ID" value="KAF9648392.1"/>
    <property type="molecule type" value="Genomic_DNA"/>
</dbReference>
<sequence>MTDPSDMACSSAFPLTSFELRTLVFAGTGAGFTDFCSAGAPGSGGGGILVTRAGCKRISVASPIREGVLPVSSVNTSWDTTARGRFEETVKVGTGNKRNGSTRRRTTVGFLASLRMFVLVFGATVTSVSVASRRGLPVLDPFRET</sequence>
<evidence type="ECO:0000313" key="2">
    <source>
        <dbReference type="Proteomes" id="UP000886501"/>
    </source>
</evidence>